<accession>A0AA47B3K8</accession>
<dbReference type="SUPFAM" id="SSF56112">
    <property type="entry name" value="Protein kinase-like (PK-like)"/>
    <property type="match status" value="1"/>
</dbReference>
<dbReference type="Gene3D" id="1.50.10.10">
    <property type="match status" value="1"/>
</dbReference>
<dbReference type="Pfam" id="PF25816">
    <property type="entry name" value="RamC_N"/>
    <property type="match status" value="1"/>
</dbReference>
<dbReference type="SUPFAM" id="SSF158745">
    <property type="entry name" value="LanC-like"/>
    <property type="match status" value="1"/>
</dbReference>
<dbReference type="AlphaFoldDB" id="A0AA47B3K8"/>
<gene>
    <name evidence="2" type="ORF">LDX53_08025</name>
</gene>
<sequence>MDILTTKLNNDKYNYYFYKKSDNSTGCFINLEQYQSKYHCLIKRQGIFTNIFFPTKTQYPAQGWKIHVSTDIYNSHEIIKIVSSYLGCKKILFKFITNMSTLLKTTGKNFPEMQFGKFITIYTCSRTQTKNIGEELTRLLKKFSGIKVLTDRNFPNSEIVSYRYGGINPEWKISNNNDRVYKIKDGNNSNITDSRKNFFYLPNGVKDIYPMEETEESDLNKYFPNIKILEVIRNTNEGINLIAEFDQQKKTKVILKEGKHLSILTSEHSKFDGSYFKQNEAKVLKKFDECNFTPKFIDAKIIDNNFYLIEQKMPGISLKEFGPTNPILKSNHTGTEVRQYLNDCFIITENLIKILIYFTKHNMIISDISPDNFMYDKQKNKLFIVDLESVQSINNTHIPLMRTDGFFNPKTKLGTIESDISGIGLTIFYLFFSKSIEIEFRPEEIMLDIKYVKNIFKQKELDSYFEIVEQLIFSPQKINLDDVLNKVKYLHNNFLNNKDLTINKNPLFDKKFLKNQIEETFNSLLNQTKNQCKQNYHFSKKRITPYYKNVFSYSYGLAGIENVLFNITKDKKYKKLFYKEFKNFNYTDNLSLTLSGGLAGILYSLPSQSKLHATIIKKLVDYINKSEDSNFGLFNGYSGVGLSLINNSKLNKSTRSTLSLLATKLTSEEILLNNDFVGLAEGGAGIAYFLLRYEQKMESHEYDDFIYKWILHDFNCAISDKNEKFVGLPSKKGKTIAYPYLLYGTAGLLRVTLETYDHCPKLRPYLKEKIIQMAESLDLPYTAYYGYFFGAAGIVDTMIEFNNRFPSNKAQRIINRLLSYIMLHKFKAPFGDILILSDQLQGVGTDLGSGMIGMLKVFGKYCNDLEYDSLWKI</sequence>
<dbReference type="InterPro" id="IPR057929">
    <property type="entry name" value="RamC_N"/>
</dbReference>
<dbReference type="Gene3D" id="1.10.510.10">
    <property type="entry name" value="Transferase(Phosphotransferase) domain 1"/>
    <property type="match status" value="1"/>
</dbReference>
<proteinExistence type="predicted"/>
<feature type="domain" description="RamC N-terminal" evidence="1">
    <location>
        <begin position="52"/>
        <end position="210"/>
    </location>
</feature>
<dbReference type="InterPro" id="IPR011009">
    <property type="entry name" value="Kinase-like_dom_sf"/>
</dbReference>
<dbReference type="InterPro" id="IPR012341">
    <property type="entry name" value="6hp_glycosidase-like_sf"/>
</dbReference>
<dbReference type="InterPro" id="IPR007822">
    <property type="entry name" value="LANC-like"/>
</dbReference>
<dbReference type="Pfam" id="PF05147">
    <property type="entry name" value="LANC_like"/>
    <property type="match status" value="1"/>
</dbReference>
<evidence type="ECO:0000313" key="3">
    <source>
        <dbReference type="Proteomes" id="UP001164557"/>
    </source>
</evidence>
<dbReference type="GO" id="GO:0031179">
    <property type="term" value="P:peptide modification"/>
    <property type="evidence" value="ECO:0007669"/>
    <property type="project" value="InterPro"/>
</dbReference>
<dbReference type="RefSeq" id="WP_046327707.1">
    <property type="nucleotide sequence ID" value="NZ_CP084389.1"/>
</dbReference>
<keyword evidence="3" id="KW-1185">Reference proteome</keyword>
<evidence type="ECO:0000259" key="1">
    <source>
        <dbReference type="Pfam" id="PF25816"/>
    </source>
</evidence>
<name>A0AA47B3K8_9LACO</name>
<dbReference type="EMBL" id="CP084389">
    <property type="protein sequence ID" value="UZX29506.1"/>
    <property type="molecule type" value="Genomic_DNA"/>
</dbReference>
<evidence type="ECO:0000313" key="2">
    <source>
        <dbReference type="EMBL" id="UZX29506.1"/>
    </source>
</evidence>
<dbReference type="GO" id="GO:0005975">
    <property type="term" value="P:carbohydrate metabolic process"/>
    <property type="evidence" value="ECO:0007669"/>
    <property type="project" value="InterPro"/>
</dbReference>
<protein>
    <recommendedName>
        <fullName evidence="1">RamC N-terminal domain-containing protein</fullName>
    </recommendedName>
</protein>
<dbReference type="Proteomes" id="UP001164557">
    <property type="component" value="Chromosome"/>
</dbReference>
<reference evidence="2" key="1">
    <citation type="submission" date="2021-09" db="EMBL/GenBank/DDBJ databases">
        <title>Lactobacillus species from Apis mellifera, Switzerland.</title>
        <authorList>
            <person name="Pfister J."/>
            <person name="Brown A."/>
            <person name="Neumann P."/>
            <person name="Collaud A."/>
            <person name="Retschnig G."/>
            <person name="Perreten V."/>
        </authorList>
    </citation>
    <scope>NUCLEOTIDE SEQUENCE</scope>
    <source>
        <strain evidence="2">IBH002</strain>
    </source>
</reference>
<organism evidence="2 3">
    <name type="scientific">Lactobacillus helsingborgensis</name>
    <dbReference type="NCBI Taxonomy" id="1218494"/>
    <lineage>
        <taxon>Bacteria</taxon>
        <taxon>Bacillati</taxon>
        <taxon>Bacillota</taxon>
        <taxon>Bacilli</taxon>
        <taxon>Lactobacillales</taxon>
        <taxon>Lactobacillaceae</taxon>
        <taxon>Lactobacillus</taxon>
    </lineage>
</organism>